<keyword evidence="1" id="KW-0472">Membrane</keyword>
<keyword evidence="1" id="KW-1133">Transmembrane helix</keyword>
<keyword evidence="1" id="KW-0812">Transmembrane</keyword>
<feature type="transmembrane region" description="Helical" evidence="1">
    <location>
        <begin position="95"/>
        <end position="114"/>
    </location>
</feature>
<dbReference type="Proteomes" id="UP001177003">
    <property type="component" value="Chromosome 3"/>
</dbReference>
<proteinExistence type="predicted"/>
<dbReference type="AlphaFoldDB" id="A0AA35YIQ5"/>
<sequence length="204" mass="22428">MDKELYKGHNRPALSLKEKGLILAIEVVVIIATGFKDPELYSSSPDSDVLIKPLEFDMMAVIAVRAKQPKFTQGTIEISYGIPTKRKKNQITPSFLKFSRLILLFVTLFLIVHVTSPSPSPSSAIAIIDSTSNIGPPCLHILIKDPSGWNASPLSPENEEDNVTETLTTPVVSLFSDITRDDFPATVPPMYVSNHRSMSSVIYA</sequence>
<accession>A0AA35YIQ5</accession>
<name>A0AA35YIQ5_LACSI</name>
<evidence type="ECO:0000256" key="1">
    <source>
        <dbReference type="SAM" id="Phobius"/>
    </source>
</evidence>
<reference evidence="2" key="1">
    <citation type="submission" date="2023-04" db="EMBL/GenBank/DDBJ databases">
        <authorList>
            <person name="Vijverberg K."/>
            <person name="Xiong W."/>
            <person name="Schranz E."/>
        </authorList>
    </citation>
    <scope>NUCLEOTIDE SEQUENCE</scope>
</reference>
<evidence type="ECO:0000313" key="2">
    <source>
        <dbReference type="EMBL" id="CAI9274652.1"/>
    </source>
</evidence>
<protein>
    <submittedName>
        <fullName evidence="2">Uncharacterized protein</fullName>
    </submittedName>
</protein>
<dbReference type="EMBL" id="OX465079">
    <property type="protein sequence ID" value="CAI9274652.1"/>
    <property type="molecule type" value="Genomic_DNA"/>
</dbReference>
<gene>
    <name evidence="2" type="ORF">LSALG_LOCUS14717</name>
</gene>
<evidence type="ECO:0000313" key="3">
    <source>
        <dbReference type="Proteomes" id="UP001177003"/>
    </source>
</evidence>
<keyword evidence="3" id="KW-1185">Reference proteome</keyword>
<organism evidence="2 3">
    <name type="scientific">Lactuca saligna</name>
    <name type="common">Willowleaf lettuce</name>
    <dbReference type="NCBI Taxonomy" id="75948"/>
    <lineage>
        <taxon>Eukaryota</taxon>
        <taxon>Viridiplantae</taxon>
        <taxon>Streptophyta</taxon>
        <taxon>Embryophyta</taxon>
        <taxon>Tracheophyta</taxon>
        <taxon>Spermatophyta</taxon>
        <taxon>Magnoliopsida</taxon>
        <taxon>eudicotyledons</taxon>
        <taxon>Gunneridae</taxon>
        <taxon>Pentapetalae</taxon>
        <taxon>asterids</taxon>
        <taxon>campanulids</taxon>
        <taxon>Asterales</taxon>
        <taxon>Asteraceae</taxon>
        <taxon>Cichorioideae</taxon>
        <taxon>Cichorieae</taxon>
        <taxon>Lactucinae</taxon>
        <taxon>Lactuca</taxon>
    </lineage>
</organism>